<sequence length="98" mass="10660">MKAAEAKITSKGQVTVPAALRKALGVKTGDKLVFTQDAQGRFLVEARTDALAALRGIVGRQDCDPIEPVDRARIPNWIATSRSARWNRTDDAPEDDEA</sequence>
<proteinExistence type="predicted"/>
<accession>A0AAJ1TN13</accession>
<evidence type="ECO:0000313" key="4">
    <source>
        <dbReference type="Proteomes" id="UP001223420"/>
    </source>
</evidence>
<dbReference type="SUPFAM" id="SSF89447">
    <property type="entry name" value="AbrB/MazE/MraZ-like"/>
    <property type="match status" value="1"/>
</dbReference>
<dbReference type="InterPro" id="IPR007159">
    <property type="entry name" value="SpoVT-AbrB_dom"/>
</dbReference>
<evidence type="ECO:0000313" key="3">
    <source>
        <dbReference type="EMBL" id="MDQ0541744.1"/>
    </source>
</evidence>
<keyword evidence="1" id="KW-0238">DNA-binding</keyword>
<dbReference type="AlphaFoldDB" id="A0AAJ1TN13"/>
<reference evidence="3" key="1">
    <citation type="submission" date="2023-07" db="EMBL/GenBank/DDBJ databases">
        <title>Genomic Encyclopedia of Type Strains, Phase IV (KMG-IV): sequencing the most valuable type-strain genomes for metagenomic binning, comparative biology and taxonomic classification.</title>
        <authorList>
            <person name="Goeker M."/>
        </authorList>
    </citation>
    <scope>NUCLEOTIDE SEQUENCE</scope>
    <source>
        <strain evidence="3">DSM 19569</strain>
    </source>
</reference>
<dbReference type="GO" id="GO:0003677">
    <property type="term" value="F:DNA binding"/>
    <property type="evidence" value="ECO:0007669"/>
    <property type="project" value="UniProtKB-UniRule"/>
</dbReference>
<evidence type="ECO:0000256" key="1">
    <source>
        <dbReference type="PROSITE-ProRule" id="PRU01076"/>
    </source>
</evidence>
<dbReference type="EMBL" id="JAUSWL010000001">
    <property type="protein sequence ID" value="MDQ0541744.1"/>
    <property type="molecule type" value="Genomic_DNA"/>
</dbReference>
<dbReference type="PROSITE" id="PS51740">
    <property type="entry name" value="SPOVT_ABRB"/>
    <property type="match status" value="1"/>
</dbReference>
<protein>
    <submittedName>
        <fullName evidence="3">AbrB family looped-hinge helix DNA binding protein</fullName>
    </submittedName>
</protein>
<dbReference type="InterPro" id="IPR037914">
    <property type="entry name" value="SpoVT-AbrB_sf"/>
</dbReference>
<dbReference type="SMART" id="SM00966">
    <property type="entry name" value="SpoVT_AbrB"/>
    <property type="match status" value="1"/>
</dbReference>
<gene>
    <name evidence="3" type="ORF">QO001_000652</name>
</gene>
<name>A0AAJ1TN13_9HYPH</name>
<dbReference type="Proteomes" id="UP001223420">
    <property type="component" value="Unassembled WGS sequence"/>
</dbReference>
<feature type="domain" description="SpoVT-AbrB" evidence="2">
    <location>
        <begin position="3"/>
        <end position="49"/>
    </location>
</feature>
<dbReference type="Pfam" id="PF04014">
    <property type="entry name" value="MazE_antitoxin"/>
    <property type="match status" value="1"/>
</dbReference>
<dbReference type="RefSeq" id="WP_230364852.1">
    <property type="nucleotide sequence ID" value="NZ_JAJALK010000001.1"/>
</dbReference>
<organism evidence="3 4">
    <name type="scientific">Methylobacterium brachiatum</name>
    <dbReference type="NCBI Taxonomy" id="269660"/>
    <lineage>
        <taxon>Bacteria</taxon>
        <taxon>Pseudomonadati</taxon>
        <taxon>Pseudomonadota</taxon>
        <taxon>Alphaproteobacteria</taxon>
        <taxon>Hyphomicrobiales</taxon>
        <taxon>Methylobacteriaceae</taxon>
        <taxon>Methylobacterium</taxon>
    </lineage>
</organism>
<comment type="caution">
    <text evidence="3">The sequence shown here is derived from an EMBL/GenBank/DDBJ whole genome shotgun (WGS) entry which is preliminary data.</text>
</comment>
<evidence type="ECO:0000259" key="2">
    <source>
        <dbReference type="PROSITE" id="PS51740"/>
    </source>
</evidence>
<dbReference type="NCBIfam" id="TIGR01439">
    <property type="entry name" value="lp_hng_hel_AbrB"/>
    <property type="match status" value="1"/>
</dbReference>
<dbReference type="Gene3D" id="2.10.260.10">
    <property type="match status" value="1"/>
</dbReference>